<dbReference type="Pfam" id="PF07730">
    <property type="entry name" value="HisKA_3"/>
    <property type="match status" value="1"/>
</dbReference>
<dbReference type="Gene3D" id="1.20.5.1930">
    <property type="match status" value="1"/>
</dbReference>
<gene>
    <name evidence="16" type="ordered locus">STH2729</name>
</gene>
<dbReference type="PANTHER" id="PTHR24421">
    <property type="entry name" value="NITRATE/NITRITE SENSOR PROTEIN NARX-RELATED"/>
    <property type="match status" value="1"/>
</dbReference>
<evidence type="ECO:0000259" key="14">
    <source>
        <dbReference type="PROSITE" id="PS50109"/>
    </source>
</evidence>
<organism evidence="16 17">
    <name type="scientific">Symbiobacterium thermophilum (strain DSM 24528 / JCM 14929 / IAM 14863 / T)</name>
    <dbReference type="NCBI Taxonomy" id="292459"/>
    <lineage>
        <taxon>Bacteria</taxon>
        <taxon>Bacillati</taxon>
        <taxon>Bacillota</taxon>
        <taxon>Clostridia</taxon>
        <taxon>Eubacteriales</taxon>
        <taxon>Symbiobacteriaceae</taxon>
        <taxon>Symbiobacterium</taxon>
    </lineage>
</organism>
<dbReference type="Proteomes" id="UP000000417">
    <property type="component" value="Chromosome"/>
</dbReference>
<dbReference type="InterPro" id="IPR050482">
    <property type="entry name" value="Sensor_HK_TwoCompSys"/>
</dbReference>
<evidence type="ECO:0000256" key="10">
    <source>
        <dbReference type="ARBA" id="ARBA00023012"/>
    </source>
</evidence>
<keyword evidence="7 13" id="KW-0812">Transmembrane</keyword>
<name>Q67KT3_SYMTH</name>
<dbReference type="AlphaFoldDB" id="Q67KT3"/>
<evidence type="ECO:0000256" key="11">
    <source>
        <dbReference type="ARBA" id="ARBA00023136"/>
    </source>
</evidence>
<dbReference type="EMBL" id="AP006840">
    <property type="protein sequence ID" value="BAD41714.1"/>
    <property type="molecule type" value="Genomic_DNA"/>
</dbReference>
<dbReference type="HOGENOM" id="CLU_000445_20_12_9"/>
<evidence type="ECO:0000256" key="3">
    <source>
        <dbReference type="ARBA" id="ARBA00012438"/>
    </source>
</evidence>
<feature type="transmembrane region" description="Helical" evidence="13">
    <location>
        <begin position="49"/>
        <end position="69"/>
    </location>
</feature>
<dbReference type="SMART" id="SM00304">
    <property type="entry name" value="HAMP"/>
    <property type="match status" value="1"/>
</dbReference>
<dbReference type="KEGG" id="sth:STH2729"/>
<dbReference type="Pfam" id="PF00672">
    <property type="entry name" value="HAMP"/>
    <property type="match status" value="1"/>
</dbReference>
<dbReference type="InterPro" id="IPR005467">
    <property type="entry name" value="His_kinase_dom"/>
</dbReference>
<evidence type="ECO:0000313" key="16">
    <source>
        <dbReference type="EMBL" id="BAD41714.1"/>
    </source>
</evidence>
<dbReference type="PANTHER" id="PTHR24421:SF37">
    <property type="entry name" value="SENSOR HISTIDINE KINASE NARS"/>
    <property type="match status" value="1"/>
</dbReference>
<dbReference type="eggNOG" id="COG4585">
    <property type="taxonomic scope" value="Bacteria"/>
</dbReference>
<dbReference type="SUPFAM" id="SSF55874">
    <property type="entry name" value="ATPase domain of HSP90 chaperone/DNA topoisomerase II/histidine kinase"/>
    <property type="match status" value="1"/>
</dbReference>
<dbReference type="GO" id="GO:0046983">
    <property type="term" value="F:protein dimerization activity"/>
    <property type="evidence" value="ECO:0007669"/>
    <property type="project" value="InterPro"/>
</dbReference>
<dbReference type="InterPro" id="IPR011712">
    <property type="entry name" value="Sig_transdc_His_kin_sub3_dim/P"/>
</dbReference>
<feature type="domain" description="HAMP" evidence="15">
    <location>
        <begin position="73"/>
        <end position="125"/>
    </location>
</feature>
<comment type="catalytic activity">
    <reaction evidence="1">
        <text>ATP + protein L-histidine = ADP + protein N-phospho-L-histidine.</text>
        <dbReference type="EC" id="2.7.13.3"/>
    </reaction>
</comment>
<keyword evidence="5" id="KW-0597">Phosphoprotein</keyword>
<keyword evidence="10" id="KW-0902">Two-component regulatory system</keyword>
<keyword evidence="6" id="KW-0808">Transferase</keyword>
<keyword evidence="17" id="KW-1185">Reference proteome</keyword>
<dbReference type="InterPro" id="IPR036890">
    <property type="entry name" value="HATPase_C_sf"/>
</dbReference>
<evidence type="ECO:0000313" key="17">
    <source>
        <dbReference type="Proteomes" id="UP000000417"/>
    </source>
</evidence>
<dbReference type="Gene3D" id="6.10.340.10">
    <property type="match status" value="1"/>
</dbReference>
<dbReference type="EC" id="2.7.13.3" evidence="3"/>
<feature type="region of interest" description="Disordered" evidence="12">
    <location>
        <begin position="347"/>
        <end position="368"/>
    </location>
</feature>
<evidence type="ECO:0000259" key="15">
    <source>
        <dbReference type="PROSITE" id="PS50885"/>
    </source>
</evidence>
<evidence type="ECO:0000256" key="4">
    <source>
        <dbReference type="ARBA" id="ARBA00022475"/>
    </source>
</evidence>
<accession>Q67KT3</accession>
<evidence type="ECO:0000256" key="6">
    <source>
        <dbReference type="ARBA" id="ARBA00022679"/>
    </source>
</evidence>
<dbReference type="Pfam" id="PF02518">
    <property type="entry name" value="HATPase_c"/>
    <property type="match status" value="1"/>
</dbReference>
<keyword evidence="11 13" id="KW-0472">Membrane</keyword>
<keyword evidence="9 13" id="KW-1133">Transmembrane helix</keyword>
<dbReference type="InterPro" id="IPR003594">
    <property type="entry name" value="HATPase_dom"/>
</dbReference>
<protein>
    <recommendedName>
        <fullName evidence="3">histidine kinase</fullName>
        <ecNumber evidence="3">2.7.13.3</ecNumber>
    </recommendedName>
</protein>
<dbReference type="GO" id="GO:0000155">
    <property type="term" value="F:phosphorelay sensor kinase activity"/>
    <property type="evidence" value="ECO:0007669"/>
    <property type="project" value="InterPro"/>
</dbReference>
<evidence type="ECO:0000256" key="2">
    <source>
        <dbReference type="ARBA" id="ARBA00004651"/>
    </source>
</evidence>
<evidence type="ECO:0000256" key="9">
    <source>
        <dbReference type="ARBA" id="ARBA00022989"/>
    </source>
</evidence>
<dbReference type="SUPFAM" id="SSF158472">
    <property type="entry name" value="HAMP domain-like"/>
    <property type="match status" value="1"/>
</dbReference>
<reference evidence="16 17" key="1">
    <citation type="journal article" date="2004" name="Nucleic Acids Res.">
        <title>Genome sequence of Symbiobacterium thermophilum, an uncultivable bacterium that depends on microbial commensalism.</title>
        <authorList>
            <person name="Ueda K."/>
            <person name="Yamashita A."/>
            <person name="Ishikawa J."/>
            <person name="Shimada M."/>
            <person name="Watsuji T."/>
            <person name="Morimura K."/>
            <person name="Ikeda H."/>
            <person name="Hattori M."/>
            <person name="Beppu T."/>
        </authorList>
    </citation>
    <scope>NUCLEOTIDE SEQUENCE [LARGE SCALE GENOMIC DNA]</scope>
    <source>
        <strain evidence="17">T / IAM 14863</strain>
    </source>
</reference>
<dbReference type="Gene3D" id="3.30.565.10">
    <property type="entry name" value="Histidine kinase-like ATPase, C-terminal domain"/>
    <property type="match status" value="1"/>
</dbReference>
<dbReference type="PROSITE" id="PS50885">
    <property type="entry name" value="HAMP"/>
    <property type="match status" value="1"/>
</dbReference>
<dbReference type="GO" id="GO:0005886">
    <property type="term" value="C:plasma membrane"/>
    <property type="evidence" value="ECO:0007669"/>
    <property type="project" value="UniProtKB-SubCell"/>
</dbReference>
<dbReference type="PROSITE" id="PS50109">
    <property type="entry name" value="HIS_KIN"/>
    <property type="match status" value="1"/>
</dbReference>
<sequence length="368" mass="39035">MEGRMEERRTLGLQWQLVAVTAAAGLLASGLAVFGVWVALQQGFGWNEALVAGVAAGVAGGLAAAAWSFQLARGIKRRLWNAGDLAARIRRGDLSARLPVSDADEIGELEMQLNEMAAYLEQAVGQLSRLAEQNRLLAEEAGRGAALEERARIARDLHDTVNQQLFVLSLRAAAVRKRVGAASGAAAGGDGAGVEPQLVTELANLEELARTAHSQIRELILQLRPTTLEQHGLGPALAEYVKTVAERENWAVENEIDQALRLRGAEGEALFRVAQEALNNVAKHARASRIRVVLERAGEGEIRLLVADDGVGFDRRAGIRPTAVGLAGMHERMAALGGSIQVRSAPGEGTEVLAVLPPSPPRDEGGGP</sequence>
<evidence type="ECO:0000256" key="12">
    <source>
        <dbReference type="SAM" id="MobiDB-lite"/>
    </source>
</evidence>
<dbReference type="CDD" id="cd06225">
    <property type="entry name" value="HAMP"/>
    <property type="match status" value="1"/>
</dbReference>
<proteinExistence type="predicted"/>
<keyword evidence="8 16" id="KW-0418">Kinase</keyword>
<evidence type="ECO:0000256" key="8">
    <source>
        <dbReference type="ARBA" id="ARBA00022777"/>
    </source>
</evidence>
<evidence type="ECO:0000256" key="7">
    <source>
        <dbReference type="ARBA" id="ARBA00022692"/>
    </source>
</evidence>
<feature type="domain" description="Histidine kinase" evidence="14">
    <location>
        <begin position="197"/>
        <end position="360"/>
    </location>
</feature>
<dbReference type="STRING" id="292459.STH2729"/>
<keyword evidence="4" id="KW-1003">Cell membrane</keyword>
<dbReference type="SMART" id="SM00387">
    <property type="entry name" value="HATPase_c"/>
    <property type="match status" value="1"/>
</dbReference>
<evidence type="ECO:0000256" key="5">
    <source>
        <dbReference type="ARBA" id="ARBA00022553"/>
    </source>
</evidence>
<feature type="transmembrane region" description="Helical" evidence="13">
    <location>
        <begin position="12"/>
        <end position="37"/>
    </location>
</feature>
<dbReference type="InterPro" id="IPR003660">
    <property type="entry name" value="HAMP_dom"/>
</dbReference>
<comment type="subcellular location">
    <subcellularLocation>
        <location evidence="2">Cell membrane</location>
        <topology evidence="2">Multi-pass membrane protein</topology>
    </subcellularLocation>
</comment>
<evidence type="ECO:0000256" key="1">
    <source>
        <dbReference type="ARBA" id="ARBA00000085"/>
    </source>
</evidence>
<dbReference type="eggNOG" id="COG2972">
    <property type="taxonomic scope" value="Bacteria"/>
</dbReference>
<evidence type="ECO:0000256" key="13">
    <source>
        <dbReference type="SAM" id="Phobius"/>
    </source>
</evidence>
<dbReference type="CDD" id="cd16917">
    <property type="entry name" value="HATPase_UhpB-NarQ-NarX-like"/>
    <property type="match status" value="1"/>
</dbReference>